<dbReference type="Pfam" id="PF05845">
    <property type="entry name" value="PhnH"/>
    <property type="match status" value="1"/>
</dbReference>
<accession>A0A6V7RTK6</accession>
<gene>
    <name evidence="1" type="primary">phnH</name>
    <name evidence="2" type="ORF">HNR41_002236</name>
    <name evidence="1" type="ORF">JEOCOQ751_02041</name>
</gene>
<sequence length="186" mass="20856">MKTIVHTTQQVYRQLINASSRPGHTENISEEVKNYSDFSDAALLAAMTLFDNEISFFSKDKTMRKELKVLTGGIPNKDHTTADFIISKAADLKKKYFREVMKGILISPEKSATLIIDLNSIGEGTEYSLTGPGIKDETNIKLSLDSSWMELRNEVCKEFPLGIDLVLTDKQNNLVIIPRTTKAEVK</sequence>
<evidence type="ECO:0000313" key="4">
    <source>
        <dbReference type="Proteomes" id="UP000545588"/>
    </source>
</evidence>
<dbReference type="AlphaFoldDB" id="A0A6V7RTK6"/>
<dbReference type="EMBL" id="JACHFF010000004">
    <property type="protein sequence ID" value="MBB6424250.1"/>
    <property type="molecule type" value="Genomic_DNA"/>
</dbReference>
<dbReference type="InterPro" id="IPR008772">
    <property type="entry name" value="Phosphonate_metab_PhnH"/>
</dbReference>
<dbReference type="PIRSF" id="PIRSF020680">
    <property type="entry name" value="PhnH"/>
    <property type="match status" value="1"/>
</dbReference>
<keyword evidence="4" id="KW-1185">Reference proteome</keyword>
<dbReference type="SUPFAM" id="SSF159709">
    <property type="entry name" value="PhnH-like"/>
    <property type="match status" value="1"/>
</dbReference>
<dbReference type="Proteomes" id="UP000545588">
    <property type="component" value="Unassembled WGS sequence"/>
</dbReference>
<name>A0A6V7RTK6_9STAP</name>
<dbReference type="GO" id="GO:0019634">
    <property type="term" value="P:organic phosphonate metabolic process"/>
    <property type="evidence" value="ECO:0007669"/>
    <property type="project" value="InterPro"/>
</dbReference>
<evidence type="ECO:0000313" key="2">
    <source>
        <dbReference type="EMBL" id="MBB6424250.1"/>
    </source>
</evidence>
<dbReference type="NCBIfam" id="TIGR03292">
    <property type="entry name" value="PhnH_redo"/>
    <property type="match status" value="1"/>
</dbReference>
<dbReference type="EC" id="2.7.8.37" evidence="2"/>
<evidence type="ECO:0000313" key="1">
    <source>
        <dbReference type="EMBL" id="CAD2081595.1"/>
    </source>
</evidence>
<reference evidence="2 4" key="2">
    <citation type="submission" date="2020-08" db="EMBL/GenBank/DDBJ databases">
        <title>Genomic Encyclopedia of Type Strains, Phase IV (KMG-IV): sequencing the most valuable type-strain genomes for metagenomic binning, comparative biology and taxonomic classification.</title>
        <authorList>
            <person name="Goeker M."/>
        </authorList>
    </citation>
    <scope>NUCLEOTIDE SEQUENCE [LARGE SCALE GENOMIC DNA]</scope>
    <source>
        <strain evidence="2 4">DSM 22419</strain>
    </source>
</reference>
<proteinExistence type="predicted"/>
<evidence type="ECO:0000313" key="3">
    <source>
        <dbReference type="Proteomes" id="UP000534001"/>
    </source>
</evidence>
<organism evidence="1 3">
    <name type="scientific">Jeotgalicoccus coquinae</name>
    <dbReference type="NCBI Taxonomy" id="709509"/>
    <lineage>
        <taxon>Bacteria</taxon>
        <taxon>Bacillati</taxon>
        <taxon>Bacillota</taxon>
        <taxon>Bacilli</taxon>
        <taxon>Bacillales</taxon>
        <taxon>Staphylococcaceae</taxon>
        <taxon>Jeotgalicoccus</taxon>
    </lineage>
</organism>
<dbReference type="Gene3D" id="3.40.50.11310">
    <property type="entry name" value="Bacterial phosphonate metabolism protein PhnH"/>
    <property type="match status" value="1"/>
</dbReference>
<keyword evidence="2" id="KW-0808">Transferase</keyword>
<comment type="caution">
    <text evidence="1">The sequence shown here is derived from an EMBL/GenBank/DDBJ whole genome shotgun (WGS) entry which is preliminary data.</text>
</comment>
<dbReference type="GO" id="GO:0061693">
    <property type="term" value="F:alpha-D-ribose 1-methylphosphonate 5-triphosphate synthase activity"/>
    <property type="evidence" value="ECO:0007669"/>
    <property type="project" value="UniProtKB-EC"/>
</dbReference>
<dbReference type="Proteomes" id="UP000534001">
    <property type="component" value="Unassembled WGS sequence"/>
</dbReference>
<dbReference type="RefSeq" id="WP_184284639.1">
    <property type="nucleotide sequence ID" value="NZ_BMCO01000004.1"/>
</dbReference>
<dbReference type="EMBL" id="CAJEWA010000007">
    <property type="protein sequence ID" value="CAD2081595.1"/>
    <property type="molecule type" value="Genomic_DNA"/>
</dbReference>
<protein>
    <submittedName>
        <fullName evidence="1">Alpha-D-ribose 1-methylphosphonate 5-triphosphate synthase subunit PhnH</fullName>
        <ecNumber evidence="2">2.7.8.37</ecNumber>
    </submittedName>
</protein>
<reference evidence="1 3" key="1">
    <citation type="submission" date="2020-07" db="EMBL/GenBank/DDBJ databases">
        <authorList>
            <person name="Criscuolo A."/>
        </authorList>
    </citation>
    <scope>NUCLEOTIDE SEQUENCE [LARGE SCALE GENOMIC DNA]</scope>
    <source>
        <strain evidence="1">CIP111751</strain>
    </source>
</reference>
<dbReference type="InterPro" id="IPR038058">
    <property type="entry name" value="PhnH-like_sp"/>
</dbReference>